<dbReference type="SUPFAM" id="SSF56214">
    <property type="entry name" value="4'-phosphopantetheinyl transferase"/>
    <property type="match status" value="2"/>
</dbReference>
<organism evidence="6 7">
    <name type="scientific">Aureococcus anophagefferens</name>
    <name type="common">Harmful bloom alga</name>
    <dbReference type="NCBI Taxonomy" id="44056"/>
    <lineage>
        <taxon>Eukaryota</taxon>
        <taxon>Sar</taxon>
        <taxon>Stramenopiles</taxon>
        <taxon>Ochrophyta</taxon>
        <taxon>Pelagophyceae</taxon>
        <taxon>Pelagomonadales</taxon>
        <taxon>Pelagomonadaceae</taxon>
        <taxon>Aureococcus</taxon>
    </lineage>
</organism>
<evidence type="ECO:0000256" key="2">
    <source>
        <dbReference type="ARBA" id="ARBA00022679"/>
    </source>
</evidence>
<feature type="domain" description="4'-phosphopantetheinyl transferase N-terminal" evidence="5">
    <location>
        <begin position="72"/>
        <end position="164"/>
    </location>
</feature>
<dbReference type="InterPro" id="IPR008278">
    <property type="entry name" value="4-PPantetheinyl_Trfase_dom"/>
</dbReference>
<sequence length="457" mass="49948">MSCEDVVAPCQNVLCQDGSQTATLCSSAGNVSVSEFQRVDETADASRAEQRASLRWAMRLSEWTLADAPAVSAEFDFLLRFVREEAERRAVFKFERDDDRRRALLSRLLARAACAEALGLDLDDVARTRGKKPYLASAAKRPWAPNFNFNISHEGDYVVLAAEPDALCGVDVCAADGPSRRAEQTSLLRELESLRDCFTDGEWARVEGAPDDAGRRRVFSALWSCKEAYVKARGDGLAFPLRRVEFDEAAPGSWATPAAWLYEETLQARCAVDGTRDDRWRFESVALDATHVVTVCRGPVGEARDAEGKFAATLRDGANAAHAPTGLERCPPFRLLRVEDLVPKKRRAEFARVRGGAALDAKNSCAAALRILRLDDDPPAPPPKKPGMTPRRERRRTLKRWDPLGDDAASATDLAGLVRGDGPDDDRVVCSDVVAAGRFCSGVPSRAADPTVPCAIM</sequence>
<keyword evidence="7" id="KW-1185">Reference proteome</keyword>
<dbReference type="PANTHER" id="PTHR12215">
    <property type="entry name" value="PHOSPHOPANTETHEINE TRANSFERASE"/>
    <property type="match status" value="1"/>
</dbReference>
<dbReference type="Pfam" id="PF01648">
    <property type="entry name" value="ACPS"/>
    <property type="match status" value="1"/>
</dbReference>
<keyword evidence="2" id="KW-0808">Transferase</keyword>
<dbReference type="Pfam" id="PF22624">
    <property type="entry name" value="AASDHPPT_N"/>
    <property type="match status" value="1"/>
</dbReference>
<accession>A0ABR1GFN6</accession>
<evidence type="ECO:0000256" key="1">
    <source>
        <dbReference type="ARBA" id="ARBA00013172"/>
    </source>
</evidence>
<feature type="domain" description="4'-phosphopantetheinyl transferase" evidence="4">
    <location>
        <begin position="169"/>
        <end position="255"/>
    </location>
</feature>
<proteinExistence type="predicted"/>
<evidence type="ECO:0000259" key="5">
    <source>
        <dbReference type="Pfam" id="PF22624"/>
    </source>
</evidence>
<dbReference type="InterPro" id="IPR050559">
    <property type="entry name" value="P-Pant_transferase_sf"/>
</dbReference>
<comment type="caution">
    <text evidence="6">The sequence shown here is derived from an EMBL/GenBank/DDBJ whole genome shotgun (WGS) entry which is preliminary data.</text>
</comment>
<dbReference type="InterPro" id="IPR037143">
    <property type="entry name" value="4-PPantetheinyl_Trfase_dom_sf"/>
</dbReference>
<dbReference type="Gene3D" id="3.90.470.20">
    <property type="entry name" value="4'-phosphopantetheinyl transferase domain"/>
    <property type="match status" value="2"/>
</dbReference>
<evidence type="ECO:0000259" key="4">
    <source>
        <dbReference type="Pfam" id="PF01648"/>
    </source>
</evidence>
<dbReference type="Proteomes" id="UP001363151">
    <property type="component" value="Unassembled WGS sequence"/>
</dbReference>
<name>A0ABR1GFN6_AURAN</name>
<dbReference type="InterPro" id="IPR055066">
    <property type="entry name" value="AASDHPPT_N"/>
</dbReference>
<reference evidence="6 7" key="1">
    <citation type="submission" date="2024-03" db="EMBL/GenBank/DDBJ databases">
        <title>Aureococcus anophagefferens CCMP1851 and Kratosvirus quantuckense: Draft genome of a second virus-susceptible host strain in the model system.</title>
        <authorList>
            <person name="Chase E."/>
            <person name="Truchon A.R."/>
            <person name="Schepens W."/>
            <person name="Wilhelm S.W."/>
        </authorList>
    </citation>
    <scope>NUCLEOTIDE SEQUENCE [LARGE SCALE GENOMIC DNA]</scope>
    <source>
        <strain evidence="6 7">CCMP1851</strain>
    </source>
</reference>
<feature type="region of interest" description="Disordered" evidence="3">
    <location>
        <begin position="374"/>
        <end position="407"/>
    </location>
</feature>
<evidence type="ECO:0000313" key="6">
    <source>
        <dbReference type="EMBL" id="KAK7254710.1"/>
    </source>
</evidence>
<dbReference type="PANTHER" id="PTHR12215:SF10">
    <property type="entry name" value="L-AMINOADIPATE-SEMIALDEHYDE DEHYDROGENASE-PHOSPHOPANTETHEINYL TRANSFERASE"/>
    <property type="match status" value="1"/>
</dbReference>
<gene>
    <name evidence="6" type="ORF">SO694_00010518</name>
</gene>
<protein>
    <recommendedName>
        <fullName evidence="1">holo-[acyl-carrier-protein] synthase</fullName>
        <ecNumber evidence="1">2.7.8.7</ecNumber>
    </recommendedName>
</protein>
<evidence type="ECO:0000256" key="3">
    <source>
        <dbReference type="SAM" id="MobiDB-lite"/>
    </source>
</evidence>
<dbReference type="EC" id="2.7.8.7" evidence="1"/>
<dbReference type="EMBL" id="JBBJCI010000023">
    <property type="protein sequence ID" value="KAK7254710.1"/>
    <property type="molecule type" value="Genomic_DNA"/>
</dbReference>
<evidence type="ECO:0000313" key="7">
    <source>
        <dbReference type="Proteomes" id="UP001363151"/>
    </source>
</evidence>